<protein>
    <recommendedName>
        <fullName evidence="5">Glycosyltransferase family 92 protein</fullName>
    </recommendedName>
</protein>
<evidence type="ECO:0000313" key="4">
    <source>
        <dbReference type="Proteomes" id="UP001633002"/>
    </source>
</evidence>
<sequence>MQSYILLALPLSLALFAFSLSRPWTLRQFLASREPSVEFQKLNSTPFECLDRESKDTREDGIGFIPEYAGWNFEPTASKISVATTTSADLNVLLPWIFYHRLLGVEIFYIFVEGELQLPENHFILKSIPGVKVNSPTNKLREKQIKSVVWKGDWLSNYQYKPCNHQLYIRQTFNLEAATSVAKRAGMKWILHLSVDELIVPGGVIRNSLASALHSYNEAVDLVVFPIYESVLENDKVREPFTETGNFYSISWRTTAPRYFLGEADGCIAARLQTGLHPSGPQRWSSTHKALKNTAADEAVVLHYTYTRFADLLSMRFLCPDCQPEPKLARRCFFNEFDSMAFTAAKTLANKELMKWYRDHLVWGNKTLVTELVQRSILVRNHIPQIVIQGLREVGFFQETTETGKQAFEDSLTTERLQMKEMVRRGQKAGKLKFEMASLNFSKGSRMEKTESSRPRQTKLLPKDHVEIKHEKWFSINQQ</sequence>
<dbReference type="Proteomes" id="UP001633002">
    <property type="component" value="Unassembled WGS sequence"/>
</dbReference>
<evidence type="ECO:0000256" key="2">
    <source>
        <dbReference type="SAM" id="SignalP"/>
    </source>
</evidence>
<organism evidence="3 4">
    <name type="scientific">Riccia sorocarpa</name>
    <dbReference type="NCBI Taxonomy" id="122646"/>
    <lineage>
        <taxon>Eukaryota</taxon>
        <taxon>Viridiplantae</taxon>
        <taxon>Streptophyta</taxon>
        <taxon>Embryophyta</taxon>
        <taxon>Marchantiophyta</taxon>
        <taxon>Marchantiopsida</taxon>
        <taxon>Marchantiidae</taxon>
        <taxon>Marchantiales</taxon>
        <taxon>Ricciaceae</taxon>
        <taxon>Riccia</taxon>
    </lineage>
</organism>
<gene>
    <name evidence="3" type="ORF">R1sor_009626</name>
</gene>
<dbReference type="InterPro" id="IPR044224">
    <property type="entry name" value="KOBITO1-like"/>
</dbReference>
<reference evidence="3 4" key="1">
    <citation type="submission" date="2024-09" db="EMBL/GenBank/DDBJ databases">
        <title>Chromosome-scale assembly of Riccia sorocarpa.</title>
        <authorList>
            <person name="Paukszto L."/>
        </authorList>
    </citation>
    <scope>NUCLEOTIDE SEQUENCE [LARGE SCALE GENOMIC DNA]</scope>
    <source>
        <strain evidence="3">LP-2024</strain>
        <tissue evidence="3">Aerial parts of the thallus</tissue>
    </source>
</reference>
<evidence type="ECO:0000256" key="1">
    <source>
        <dbReference type="SAM" id="MobiDB-lite"/>
    </source>
</evidence>
<evidence type="ECO:0008006" key="5">
    <source>
        <dbReference type="Google" id="ProtNLM"/>
    </source>
</evidence>
<keyword evidence="4" id="KW-1185">Reference proteome</keyword>
<name>A0ABD3HVL8_9MARC</name>
<feature type="region of interest" description="Disordered" evidence="1">
    <location>
        <begin position="443"/>
        <end position="462"/>
    </location>
</feature>
<evidence type="ECO:0000313" key="3">
    <source>
        <dbReference type="EMBL" id="KAL3695550.1"/>
    </source>
</evidence>
<dbReference type="PANTHER" id="PTHR46701">
    <property type="entry name" value="GLYCOSYLTRANSFERASE-LIKE KOBITO 1"/>
    <property type="match status" value="1"/>
</dbReference>
<dbReference type="AlphaFoldDB" id="A0ABD3HVL8"/>
<feature type="chain" id="PRO_5044742055" description="Glycosyltransferase family 92 protein" evidence="2">
    <location>
        <begin position="22"/>
        <end position="479"/>
    </location>
</feature>
<proteinExistence type="predicted"/>
<keyword evidence="2" id="KW-0732">Signal</keyword>
<dbReference type="EMBL" id="JBJQOH010000002">
    <property type="protein sequence ID" value="KAL3695550.1"/>
    <property type="molecule type" value="Genomic_DNA"/>
</dbReference>
<feature type="signal peptide" evidence="2">
    <location>
        <begin position="1"/>
        <end position="21"/>
    </location>
</feature>
<dbReference type="PANTHER" id="PTHR46701:SF7">
    <property type="entry name" value="GLYCOSYLTRANSFERASE-LIKE KOBITO 1"/>
    <property type="match status" value="1"/>
</dbReference>
<feature type="compositionally biased region" description="Basic and acidic residues" evidence="1">
    <location>
        <begin position="445"/>
        <end position="454"/>
    </location>
</feature>
<comment type="caution">
    <text evidence="3">The sequence shown here is derived from an EMBL/GenBank/DDBJ whole genome shotgun (WGS) entry which is preliminary data.</text>
</comment>
<accession>A0ABD3HVL8</accession>